<sequence>MAEGVLNRLYLTIGGLIVAILFAALIVPWFVDWNAWRTAFEHEAEKVLGQPVTVVGSADASLLPMPSVVFTDVRVGGTAERPMMTVARFSAHLELIPLLTGTFKFVDMTIEQPELRITVDAEGRPDWGRRSATAEPVDPDALTLERLDIVDGRIDYEDAQNGAAFSIGSVNAAVEAQSLLGPWKVDGGARIAGVPVTFRLATGRVLDNGSLRVKLDANPASMPIAITADGPIAVGPEGMRWQGDFVLSKLAALADGRSAPRALWRTDGKFELTPGHLRLPSLAYAELDSPRPLSFTGVLSVALGAEPNFEGLLQARQIDLDGSMGKDTGRAAGVAPGVSSLVALMRTIPLPGIPGEIRVDVPGIVIGGSVVQNVGFNARPAAQGWRIRGLDAELPGRTRVSASGLVVTAGPPRFVGVARLSSAQPNLFAAWWRGTAPTEPLVPFDMGGTVDIAAGAVSIKKIDARLDSGTLGGEIDWAAADGGRLGLRLTADRLDLDDARGIVALFGGESLLAGGGAHAVSLDIEAQSVALAGLSLEGVAIKGGFAGGTLTVDQLRVADLAGAGIEGSGAIKDVLGAPAGALKAKIDARSALGAAALVERLFPGSRVARWFSAAAPDLGGATLTAGLEAAPVEGGGTKATVTLAGTAGGTAIDTALHFEGRLADWPEGSAKVEAVLRNPASDALLRQFGVPALPIDAGPAEVSVTLEGVPAKGMEVKAENGRIAGLGFDLGGVLSLEESGWPALSSAPVRLSGADATDLLALLGVSLPGEGGALPVDVAGKASANWSSGSLTLQQASVAGSRVSGVLDLGFLGGRPRIAGRLAIDRAAAGFPLAVALGMPPDPLGDAGVWSAATFGRPAVDAFDLAVDLAVERLDILDNIEIANAAGSLSLSGGDAALTLKSGDFAGGKVKGAMRVANPEGDATAAGHIEIDGAQLSELVWQREGRSVADGTLDLRANFQGTGRSVTALVSTLSGDGSLRIADGVARYVNPEAFGTVMRAADRGQELSEDAIRELFRAHLDAGTLPFRSAEGVFTIAAGTVRAQNIAVDADAAATIGGASVDLNRMTLDSQWTLTVDPGEADKVAGAVPQVDLTFAGPLDAPERRISVAALAGYILVRRQEKLLEEVERLETERIEQGRLGRMVRLYREAAERRAEEAAAAEKARQEEAERQRIEEEARIAREAEAARIAAEEKARAEEEARRKAEADRIAAEKAEAERKAAEVKARAVEEARRKAEAARLAAEKAEAERLAAEKAEAERKAAEAKARAEEEARRKAEADRLAAEKAEADRLAAEKAEAERKAAEAQARAEEEARRKAEADRIAAEKAEADRRARAAEERVAPSSSGAPAAEASPEPDTGFVDRIREAIERADEGPVAREADDAAGPDPDAPQGDAATTGPGPSGQASEPPRGTAPSGSSAPPDPTPAAGSDLPPPVAAAPPPAAPEPDPPPPPRRPARPAVGEPMPLIPQDFRIPQEFPTQP</sequence>
<organism evidence="4 5">
    <name type="scientific">Prosthecomicrobium pneumaticum</name>
    <dbReference type="NCBI Taxonomy" id="81895"/>
    <lineage>
        <taxon>Bacteria</taxon>
        <taxon>Pseudomonadati</taxon>
        <taxon>Pseudomonadota</taxon>
        <taxon>Alphaproteobacteria</taxon>
        <taxon>Hyphomicrobiales</taxon>
        <taxon>Kaistiaceae</taxon>
        <taxon>Prosthecomicrobium</taxon>
    </lineage>
</organism>
<feature type="domain" description="AsmA" evidence="3">
    <location>
        <begin position="861"/>
        <end position="1042"/>
    </location>
</feature>
<feature type="compositionally biased region" description="Pro residues" evidence="1">
    <location>
        <begin position="1433"/>
        <end position="1455"/>
    </location>
</feature>
<dbReference type="GO" id="GO:0005886">
    <property type="term" value="C:plasma membrane"/>
    <property type="evidence" value="ECO:0007669"/>
    <property type="project" value="TreeGrafter"/>
</dbReference>
<dbReference type="PANTHER" id="PTHR30441:SF4">
    <property type="entry name" value="PROTEIN ASMA"/>
    <property type="match status" value="1"/>
</dbReference>
<keyword evidence="5" id="KW-1185">Reference proteome</keyword>
<evidence type="ECO:0000256" key="1">
    <source>
        <dbReference type="SAM" id="MobiDB-lite"/>
    </source>
</evidence>
<dbReference type="Proteomes" id="UP000523821">
    <property type="component" value="Unassembled WGS sequence"/>
</dbReference>
<protein>
    <submittedName>
        <fullName evidence="4">Membrane protein involved in colicin uptake</fullName>
    </submittedName>
</protein>
<evidence type="ECO:0000313" key="4">
    <source>
        <dbReference type="EMBL" id="MBB5755252.1"/>
    </source>
</evidence>
<dbReference type="InterPro" id="IPR052894">
    <property type="entry name" value="AsmA-related"/>
</dbReference>
<feature type="compositionally biased region" description="Low complexity" evidence="1">
    <location>
        <begin position="1384"/>
        <end position="1397"/>
    </location>
</feature>
<dbReference type="PANTHER" id="PTHR30441">
    <property type="entry name" value="DUF748 DOMAIN-CONTAINING PROTEIN"/>
    <property type="match status" value="1"/>
</dbReference>
<gene>
    <name evidence="4" type="ORF">GGQ63_004354</name>
</gene>
<dbReference type="GO" id="GO:0090313">
    <property type="term" value="P:regulation of protein targeting to membrane"/>
    <property type="evidence" value="ECO:0007669"/>
    <property type="project" value="TreeGrafter"/>
</dbReference>
<reference evidence="4 5" key="1">
    <citation type="submission" date="2020-08" db="EMBL/GenBank/DDBJ databases">
        <title>Genomic Encyclopedia of Type Strains, Phase IV (KMG-IV): sequencing the most valuable type-strain genomes for metagenomic binning, comparative biology and taxonomic classification.</title>
        <authorList>
            <person name="Goeker M."/>
        </authorList>
    </citation>
    <scope>NUCLEOTIDE SEQUENCE [LARGE SCALE GENOMIC DNA]</scope>
    <source>
        <strain evidence="4 5">DSM 16268</strain>
    </source>
</reference>
<accession>A0A7W9FR38</accession>
<proteinExistence type="predicted"/>
<evidence type="ECO:0000259" key="3">
    <source>
        <dbReference type="Pfam" id="PF05170"/>
    </source>
</evidence>
<feature type="compositionally biased region" description="Low complexity" evidence="1">
    <location>
        <begin position="1342"/>
        <end position="1357"/>
    </location>
</feature>
<keyword evidence="2" id="KW-1133">Transmembrane helix</keyword>
<dbReference type="EMBL" id="JACHOO010000016">
    <property type="protein sequence ID" value="MBB5755252.1"/>
    <property type="molecule type" value="Genomic_DNA"/>
</dbReference>
<comment type="caution">
    <text evidence="4">The sequence shown here is derived from an EMBL/GenBank/DDBJ whole genome shotgun (WGS) entry which is preliminary data.</text>
</comment>
<dbReference type="InterPro" id="IPR007844">
    <property type="entry name" value="AsmA"/>
</dbReference>
<dbReference type="RefSeq" id="WP_183858683.1">
    <property type="nucleotide sequence ID" value="NZ_JACHOO010000016.1"/>
</dbReference>
<dbReference type="Pfam" id="PF05170">
    <property type="entry name" value="AsmA"/>
    <property type="match status" value="2"/>
</dbReference>
<feature type="domain" description="AsmA" evidence="3">
    <location>
        <begin position="10"/>
        <end position="174"/>
    </location>
</feature>
<feature type="region of interest" description="Disordered" evidence="1">
    <location>
        <begin position="1243"/>
        <end position="1483"/>
    </location>
</feature>
<name>A0A7W9FR38_9HYPH</name>
<feature type="transmembrane region" description="Helical" evidence="2">
    <location>
        <begin position="9"/>
        <end position="31"/>
    </location>
</feature>
<keyword evidence="2" id="KW-0472">Membrane</keyword>
<evidence type="ECO:0000313" key="5">
    <source>
        <dbReference type="Proteomes" id="UP000523821"/>
    </source>
</evidence>
<evidence type="ECO:0000256" key="2">
    <source>
        <dbReference type="SAM" id="Phobius"/>
    </source>
</evidence>
<keyword evidence="2" id="KW-0812">Transmembrane</keyword>
<feature type="compositionally biased region" description="Basic and acidic residues" evidence="1">
    <location>
        <begin position="1243"/>
        <end position="1341"/>
    </location>
</feature>
<feature type="compositionally biased region" description="Basic and acidic residues" evidence="1">
    <location>
        <begin position="1361"/>
        <end position="1382"/>
    </location>
</feature>